<comment type="caution">
    <text evidence="3">The sequence shown here is derived from an EMBL/GenBank/DDBJ whole genome shotgun (WGS) entry which is preliminary data.</text>
</comment>
<dbReference type="Proteomes" id="UP001257060">
    <property type="component" value="Unassembled WGS sequence"/>
</dbReference>
<feature type="transmembrane region" description="Helical" evidence="1">
    <location>
        <begin position="109"/>
        <end position="128"/>
    </location>
</feature>
<sequence>MNGIATPALGRTVAWVAQATQVGTDVNVDIGPASGVVGGAVGAFLTTLVVGAILVAVAPGYVERTMATVRDEPVESFAYGLFCLVAVVLVAVLLVFTLVGILLAIPLGLVAYVVWAVGAAIAFLAIADRLVGREDGWTKPLLVAAGINGALALTGVGGIVSFGIGAAGFGAVLRDWLG</sequence>
<keyword evidence="1" id="KW-1133">Transmembrane helix</keyword>
<evidence type="ECO:0000313" key="4">
    <source>
        <dbReference type="Proteomes" id="UP001257060"/>
    </source>
</evidence>
<feature type="transmembrane region" description="Helical" evidence="1">
    <location>
        <begin position="77"/>
        <end position="103"/>
    </location>
</feature>
<feature type="transmembrane region" description="Helical" evidence="1">
    <location>
        <begin position="35"/>
        <end position="57"/>
    </location>
</feature>
<dbReference type="EMBL" id="JAMQOP010000004">
    <property type="protein sequence ID" value="MDS0300774.1"/>
    <property type="molecule type" value="Genomic_DNA"/>
</dbReference>
<dbReference type="InterPro" id="IPR058486">
    <property type="entry name" value="DUF8173"/>
</dbReference>
<dbReference type="RefSeq" id="WP_310925690.1">
    <property type="nucleotide sequence ID" value="NZ_JAMQOP010000004.1"/>
</dbReference>
<accession>A0ABU2GKQ5</accession>
<reference evidence="3 4" key="1">
    <citation type="submission" date="2022-06" db="EMBL/GenBank/DDBJ databases">
        <title>Halogeometricum sp. a new haloarchaeum isolate from saline soil.</title>
        <authorList>
            <person name="Strakova D."/>
            <person name="Galisteo C."/>
            <person name="Sanchez-Porro C."/>
            <person name="Ventosa A."/>
        </authorList>
    </citation>
    <scope>NUCLEOTIDE SEQUENCE [LARGE SCALE GENOMIC DNA]</scope>
    <source>
        <strain evidence="3 4">S1BR25-6</strain>
    </source>
</reference>
<proteinExistence type="predicted"/>
<evidence type="ECO:0000313" key="3">
    <source>
        <dbReference type="EMBL" id="MDS0300774.1"/>
    </source>
</evidence>
<dbReference type="Pfam" id="PF26514">
    <property type="entry name" value="DUF8173"/>
    <property type="match status" value="1"/>
</dbReference>
<name>A0ABU2GKQ5_9EURY</name>
<keyword evidence="1" id="KW-0472">Membrane</keyword>
<keyword evidence="4" id="KW-1185">Reference proteome</keyword>
<evidence type="ECO:0000256" key="1">
    <source>
        <dbReference type="SAM" id="Phobius"/>
    </source>
</evidence>
<organism evidence="3 4">
    <name type="scientific">Halogeometricum salsisoli</name>
    <dbReference type="NCBI Taxonomy" id="2950536"/>
    <lineage>
        <taxon>Archaea</taxon>
        <taxon>Methanobacteriati</taxon>
        <taxon>Methanobacteriota</taxon>
        <taxon>Stenosarchaea group</taxon>
        <taxon>Halobacteria</taxon>
        <taxon>Halobacteriales</taxon>
        <taxon>Haloferacaceae</taxon>
        <taxon>Halogeometricum</taxon>
    </lineage>
</organism>
<feature type="transmembrane region" description="Helical" evidence="1">
    <location>
        <begin position="140"/>
        <end position="173"/>
    </location>
</feature>
<gene>
    <name evidence="3" type="ORF">NDI76_18660</name>
</gene>
<protein>
    <recommendedName>
        <fullName evidence="2">DUF8173 domain-containing protein</fullName>
    </recommendedName>
</protein>
<feature type="domain" description="DUF8173" evidence="2">
    <location>
        <begin position="13"/>
        <end position="174"/>
    </location>
</feature>
<keyword evidence="1" id="KW-0812">Transmembrane</keyword>
<evidence type="ECO:0000259" key="2">
    <source>
        <dbReference type="Pfam" id="PF26514"/>
    </source>
</evidence>